<protein>
    <submittedName>
        <fullName evidence="1">Uncharacterized protein</fullName>
    </submittedName>
</protein>
<dbReference type="AlphaFoldDB" id="A0A1P8MRM5"/>
<gene>
    <name evidence="1" type="ORF">BWR18_02580</name>
</gene>
<dbReference type="Proteomes" id="UP000186336">
    <property type="component" value="Chromosome"/>
</dbReference>
<reference evidence="1 2" key="1">
    <citation type="submission" date="2017-01" db="EMBL/GenBank/DDBJ databases">
        <title>Complete genome of Tateyamaria omphalii DOK1-4 isolated from seawater in Dokdo.</title>
        <authorList>
            <person name="Kim J.H."/>
            <person name="Chi W.-J."/>
        </authorList>
    </citation>
    <scope>NUCLEOTIDE SEQUENCE [LARGE SCALE GENOMIC DNA]</scope>
    <source>
        <strain evidence="1 2">DOK1-4</strain>
    </source>
</reference>
<dbReference type="RefSeq" id="WP_076626568.1">
    <property type="nucleotide sequence ID" value="NZ_CP019312.1"/>
</dbReference>
<evidence type="ECO:0000313" key="1">
    <source>
        <dbReference type="EMBL" id="APX10701.1"/>
    </source>
</evidence>
<keyword evidence="2" id="KW-1185">Reference proteome</keyword>
<proteinExistence type="predicted"/>
<accession>A0A1P8MRM5</accession>
<dbReference type="OrthoDB" id="7816979at2"/>
<sequence length="291" mass="32693">MQIVLHAGAHFTEEERLVRCLLRNKEDFSKRGVAVPGPGKYRTLLKQTMAALQDAPPAPDARDVLLDLILDEETAERMILSHMFLFGAPRACVRNGFIYEAAAERIAQLSALFVNDQVEVFLALRNPATFLPALFDQAPQDDMDAFLRGADPYAVRWSDTINAIRSAAPDVTITTWCFEDMPMLWAQIVRELAGLEPGEKIIGGFDLLSEIMSKEGMQRFRAYLKSHPTMTEAQKRRVIVAFLDKFAIEEEIEEELNAPGWTDEVIETMTNLYEEDMARVAAIPGVTFIAP</sequence>
<organism evidence="1 2">
    <name type="scientific">Tateyamaria omphalii</name>
    <dbReference type="NCBI Taxonomy" id="299262"/>
    <lineage>
        <taxon>Bacteria</taxon>
        <taxon>Pseudomonadati</taxon>
        <taxon>Pseudomonadota</taxon>
        <taxon>Alphaproteobacteria</taxon>
        <taxon>Rhodobacterales</taxon>
        <taxon>Roseobacteraceae</taxon>
        <taxon>Tateyamaria</taxon>
    </lineage>
</organism>
<dbReference type="EMBL" id="CP019312">
    <property type="protein sequence ID" value="APX10701.1"/>
    <property type="molecule type" value="Genomic_DNA"/>
</dbReference>
<name>A0A1P8MRM5_9RHOB</name>
<evidence type="ECO:0000313" key="2">
    <source>
        <dbReference type="Proteomes" id="UP000186336"/>
    </source>
</evidence>
<dbReference type="KEGG" id="tom:BWR18_02580"/>
<dbReference type="STRING" id="299262.BWR18_02580"/>